<dbReference type="PRINTS" id="PR00080">
    <property type="entry name" value="SDRFAMILY"/>
</dbReference>
<dbReference type="FunFam" id="3.40.50.720:FF:000074">
    <property type="entry name" value="Retinol dehydrogenase type 1"/>
    <property type="match status" value="1"/>
</dbReference>
<evidence type="ECO:0000256" key="2">
    <source>
        <dbReference type="ARBA" id="ARBA00023002"/>
    </source>
</evidence>
<dbReference type="InterPro" id="IPR036291">
    <property type="entry name" value="NAD(P)-bd_dom_sf"/>
</dbReference>
<comment type="similarity">
    <text evidence="1 3">Belongs to the short-chain dehydrogenases/reductases (SDR) family.</text>
</comment>
<dbReference type="SUPFAM" id="SSF51735">
    <property type="entry name" value="NAD(P)-binding Rossmann-fold domains"/>
    <property type="match status" value="1"/>
</dbReference>
<dbReference type="GO" id="GO:0008202">
    <property type="term" value="P:steroid metabolic process"/>
    <property type="evidence" value="ECO:0007669"/>
    <property type="project" value="TreeGrafter"/>
</dbReference>
<evidence type="ECO:0000256" key="1">
    <source>
        <dbReference type="ARBA" id="ARBA00006484"/>
    </source>
</evidence>
<sequence>MVLTLDVRLDVAWWGCVSAALASLLHLLGLLPFTAVFLTAWVIASAACILMAFLDVSVAGKTVLVTGCDSGFGFALAQHLDSMGFRVVAGCLVQDGEGAKRLRASASHRLHTIQLDVTSADEVRHAVQEVEALIPEGEVLWGLVNNAGLSTFGEVEWVQEHTFRKVLEVNVMGMVTVTKAFLPLIRQAKGRVVNVASMYGRMANVMRSPYVLSKYAVEGFTDCLRQEMRPWGVAVSLIEPGNYVAATNILANDNVRAHGKAMWDGMSQGVREAYTQKYFDATVENLLTYAHIGCRDVSAVVEAMTGALTHASPRARYMPMDAACRLKVFINTHLPEYFYDTFCTFTTPNHPAASS</sequence>
<dbReference type="PRINTS" id="PR00081">
    <property type="entry name" value="GDHRDH"/>
</dbReference>
<evidence type="ECO:0000256" key="3">
    <source>
        <dbReference type="RuleBase" id="RU000363"/>
    </source>
</evidence>
<protein>
    <recommendedName>
        <fullName evidence="5">D-beta-hydroxybutyrate dehydrogenase, mitochondrial-like</fullName>
    </recommendedName>
</protein>
<dbReference type="EMBL" id="GDRN01090576">
    <property type="protein sequence ID" value="JAI60457.1"/>
    <property type="molecule type" value="Transcribed_RNA"/>
</dbReference>
<dbReference type="PANTHER" id="PTHR43313:SF36">
    <property type="entry name" value="D-BETA-HYDROXYBUTYRATE DEHYDROGENASE, MITOCHONDRIAL"/>
    <property type="match status" value="1"/>
</dbReference>
<proteinExistence type="inferred from homology"/>
<reference evidence="4" key="1">
    <citation type="submission" date="2015-09" db="EMBL/GenBank/DDBJ databases">
        <title>Scylla olivacea transcriptome.</title>
        <authorList>
            <person name="Ikhwanuddin M."/>
        </authorList>
    </citation>
    <scope>NUCLEOTIDE SEQUENCE</scope>
</reference>
<dbReference type="EMBL" id="GDRN01090579">
    <property type="protein sequence ID" value="JAI60455.1"/>
    <property type="molecule type" value="Transcribed_RNA"/>
</dbReference>
<evidence type="ECO:0008006" key="5">
    <source>
        <dbReference type="Google" id="ProtNLM"/>
    </source>
</evidence>
<keyword evidence="2" id="KW-0560">Oxidoreductase</keyword>
<dbReference type="EMBL" id="GDRN01090581">
    <property type="protein sequence ID" value="JAI60454.1"/>
    <property type="molecule type" value="Transcribed_RNA"/>
</dbReference>
<dbReference type="InterPro" id="IPR002347">
    <property type="entry name" value="SDR_fam"/>
</dbReference>
<evidence type="ECO:0000313" key="4">
    <source>
        <dbReference type="EMBL" id="JAI60457.1"/>
    </source>
</evidence>
<dbReference type="EMBL" id="GDRN01090577">
    <property type="protein sequence ID" value="JAI60456.1"/>
    <property type="molecule type" value="Transcribed_RNA"/>
</dbReference>
<name>A0A0P4WGE5_SCYOL</name>
<dbReference type="Pfam" id="PF00106">
    <property type="entry name" value="adh_short"/>
    <property type="match status" value="1"/>
</dbReference>
<accession>A0A0P4WGE5</accession>
<dbReference type="AlphaFoldDB" id="A0A0P4WGE5"/>
<organism evidence="4">
    <name type="scientific">Scylla olivacea</name>
    <name type="common">Orange mud crab</name>
    <name type="synonym">Cancer olivacea</name>
    <dbReference type="NCBI Taxonomy" id="85551"/>
    <lineage>
        <taxon>Eukaryota</taxon>
        <taxon>Metazoa</taxon>
        <taxon>Ecdysozoa</taxon>
        <taxon>Arthropoda</taxon>
        <taxon>Crustacea</taxon>
        <taxon>Multicrustacea</taxon>
        <taxon>Malacostraca</taxon>
        <taxon>Eumalacostraca</taxon>
        <taxon>Eucarida</taxon>
        <taxon>Decapoda</taxon>
        <taxon>Pleocyemata</taxon>
        <taxon>Brachyura</taxon>
        <taxon>Eubrachyura</taxon>
        <taxon>Portunoidea</taxon>
        <taxon>Portunidae</taxon>
        <taxon>Portuninae</taxon>
        <taxon>Scylla</taxon>
    </lineage>
</organism>
<dbReference type="Gene3D" id="3.40.50.720">
    <property type="entry name" value="NAD(P)-binding Rossmann-like Domain"/>
    <property type="match status" value="1"/>
</dbReference>
<dbReference type="PANTHER" id="PTHR43313">
    <property type="entry name" value="SHORT-CHAIN DEHYDROGENASE/REDUCTASE FAMILY 9C"/>
    <property type="match status" value="1"/>
</dbReference>
<dbReference type="GO" id="GO:0016491">
    <property type="term" value="F:oxidoreductase activity"/>
    <property type="evidence" value="ECO:0007669"/>
    <property type="project" value="UniProtKB-KW"/>
</dbReference>